<comment type="caution">
    <text evidence="1">The sequence shown here is derived from an EMBL/GenBank/DDBJ whole genome shotgun (WGS) entry which is preliminary data.</text>
</comment>
<keyword evidence="2" id="KW-1185">Reference proteome</keyword>
<dbReference type="SUPFAM" id="SSF51316">
    <property type="entry name" value="Mss4-like"/>
    <property type="match status" value="1"/>
</dbReference>
<dbReference type="AlphaFoldDB" id="A0A086SZ15"/>
<evidence type="ECO:0000313" key="2">
    <source>
        <dbReference type="Proteomes" id="UP000029964"/>
    </source>
</evidence>
<protein>
    <recommendedName>
        <fullName evidence="3">CENP-V/GFA domain-containing protein</fullName>
    </recommendedName>
</protein>
<dbReference type="HOGENOM" id="CLU_088625_0_0_1"/>
<dbReference type="Proteomes" id="UP000029964">
    <property type="component" value="Unassembled WGS sequence"/>
</dbReference>
<dbReference type="InterPro" id="IPR011057">
    <property type="entry name" value="Mss4-like_sf"/>
</dbReference>
<dbReference type="OrthoDB" id="5422068at2759"/>
<gene>
    <name evidence="1" type="ORF">ACRE_069180</name>
</gene>
<dbReference type="EMBL" id="JPKY01000096">
    <property type="protein sequence ID" value="KFH42347.1"/>
    <property type="molecule type" value="Genomic_DNA"/>
</dbReference>
<sequence>MPLPSQPLILTGGCSCGAIRYRIAVPESSSRPPVPFFPDGHDPMPNPVSCHCNDCRRATASLLPVIFLQCPAPMVTVSVLEESPDEQGNGQQQHGGRFVDVLAEGYDQVATDAKRPPYLPAVDVLRASSTSTSTGTQDNAAKKTWLRFYHSTSCSPTASRTFCGRCGTQVAFHMALEPWHCTSGKLPDSFSDIIDINGGTFDRDVLDQEGWLDPGVEVNFRSGTALGKKVAASAKGMGHVPKMYGFVAAEGVATKEELERLAQ</sequence>
<organism evidence="1 2">
    <name type="scientific">Hapsidospora chrysogenum (strain ATCC 11550 / CBS 779.69 / DSM 880 / IAM 14645 / JCM 23072 / IMI 49137)</name>
    <name type="common">Acremonium chrysogenum</name>
    <dbReference type="NCBI Taxonomy" id="857340"/>
    <lineage>
        <taxon>Eukaryota</taxon>
        <taxon>Fungi</taxon>
        <taxon>Dikarya</taxon>
        <taxon>Ascomycota</taxon>
        <taxon>Pezizomycotina</taxon>
        <taxon>Sordariomycetes</taxon>
        <taxon>Hypocreomycetidae</taxon>
        <taxon>Hypocreales</taxon>
        <taxon>Bionectriaceae</taxon>
        <taxon>Hapsidospora</taxon>
    </lineage>
</organism>
<name>A0A086SZ15_HAPC1</name>
<evidence type="ECO:0008006" key="3">
    <source>
        <dbReference type="Google" id="ProtNLM"/>
    </source>
</evidence>
<dbReference type="Gene3D" id="2.170.150.70">
    <property type="match status" value="1"/>
</dbReference>
<reference evidence="2" key="1">
    <citation type="journal article" date="2014" name="Genome Announc.">
        <title>Genome sequence and annotation of Acremonium chrysogenum, producer of the beta-lactam antibiotic cephalosporin C.</title>
        <authorList>
            <person name="Terfehr D."/>
            <person name="Dahlmann T.A."/>
            <person name="Specht T."/>
            <person name="Zadra I."/>
            <person name="Kuernsteiner H."/>
            <person name="Kueck U."/>
        </authorList>
    </citation>
    <scope>NUCLEOTIDE SEQUENCE [LARGE SCALE GENOMIC DNA]</scope>
    <source>
        <strain evidence="2">ATCC 11550 / CBS 779.69 / DSM 880 / IAM 14645 / JCM 23072 / IMI 49137</strain>
    </source>
</reference>
<proteinExistence type="predicted"/>
<dbReference type="STRING" id="857340.A0A086SZ15"/>
<evidence type="ECO:0000313" key="1">
    <source>
        <dbReference type="EMBL" id="KFH42347.1"/>
    </source>
</evidence>
<accession>A0A086SZ15</accession>